<accession>A0ABV7PX77</accession>
<gene>
    <name evidence="5" type="ORF">ACFO8M_03200</name>
</gene>
<evidence type="ECO:0000256" key="3">
    <source>
        <dbReference type="ARBA" id="ARBA00023163"/>
    </source>
</evidence>
<evidence type="ECO:0000256" key="1">
    <source>
        <dbReference type="ARBA" id="ARBA00023015"/>
    </source>
</evidence>
<dbReference type="CDD" id="cd01392">
    <property type="entry name" value="HTH_LacI"/>
    <property type="match status" value="1"/>
</dbReference>
<organism evidence="5 6">
    <name type="scientific">Glycomyces rhizosphaerae</name>
    <dbReference type="NCBI Taxonomy" id="2054422"/>
    <lineage>
        <taxon>Bacteria</taxon>
        <taxon>Bacillati</taxon>
        <taxon>Actinomycetota</taxon>
        <taxon>Actinomycetes</taxon>
        <taxon>Glycomycetales</taxon>
        <taxon>Glycomycetaceae</taxon>
        <taxon>Glycomyces</taxon>
    </lineage>
</organism>
<proteinExistence type="predicted"/>
<evidence type="ECO:0000313" key="6">
    <source>
        <dbReference type="Proteomes" id="UP001595712"/>
    </source>
</evidence>
<dbReference type="InterPro" id="IPR000843">
    <property type="entry name" value="HTH_LacI"/>
</dbReference>
<dbReference type="Pfam" id="PF00356">
    <property type="entry name" value="LacI"/>
    <property type="match status" value="1"/>
</dbReference>
<keyword evidence="1" id="KW-0805">Transcription regulation</keyword>
<dbReference type="PROSITE" id="PS50932">
    <property type="entry name" value="HTH_LACI_2"/>
    <property type="match status" value="1"/>
</dbReference>
<dbReference type="Pfam" id="PF13377">
    <property type="entry name" value="Peripla_BP_3"/>
    <property type="match status" value="1"/>
</dbReference>
<reference evidence="6" key="1">
    <citation type="journal article" date="2019" name="Int. J. Syst. Evol. Microbiol.">
        <title>The Global Catalogue of Microorganisms (GCM) 10K type strain sequencing project: providing services to taxonomists for standard genome sequencing and annotation.</title>
        <authorList>
            <consortium name="The Broad Institute Genomics Platform"/>
            <consortium name="The Broad Institute Genome Sequencing Center for Infectious Disease"/>
            <person name="Wu L."/>
            <person name="Ma J."/>
        </authorList>
    </citation>
    <scope>NUCLEOTIDE SEQUENCE [LARGE SCALE GENOMIC DNA]</scope>
    <source>
        <strain evidence="6">CGMCC 4.7396</strain>
    </source>
</reference>
<dbReference type="GO" id="GO:0003677">
    <property type="term" value="F:DNA binding"/>
    <property type="evidence" value="ECO:0007669"/>
    <property type="project" value="UniProtKB-KW"/>
</dbReference>
<keyword evidence="3" id="KW-0804">Transcription</keyword>
<dbReference type="Gene3D" id="1.10.260.40">
    <property type="entry name" value="lambda repressor-like DNA-binding domains"/>
    <property type="match status" value="1"/>
</dbReference>
<protein>
    <submittedName>
        <fullName evidence="5">LacI family DNA-binding transcriptional regulator</fullName>
    </submittedName>
</protein>
<evidence type="ECO:0000256" key="2">
    <source>
        <dbReference type="ARBA" id="ARBA00023125"/>
    </source>
</evidence>
<dbReference type="Gene3D" id="3.40.50.2300">
    <property type="match status" value="2"/>
</dbReference>
<dbReference type="SUPFAM" id="SSF47413">
    <property type="entry name" value="lambda repressor-like DNA-binding domains"/>
    <property type="match status" value="1"/>
</dbReference>
<keyword evidence="2 5" id="KW-0238">DNA-binding</keyword>
<dbReference type="PANTHER" id="PTHR30146">
    <property type="entry name" value="LACI-RELATED TRANSCRIPTIONAL REPRESSOR"/>
    <property type="match status" value="1"/>
</dbReference>
<dbReference type="Proteomes" id="UP001595712">
    <property type="component" value="Unassembled WGS sequence"/>
</dbReference>
<comment type="caution">
    <text evidence="5">The sequence shown here is derived from an EMBL/GenBank/DDBJ whole genome shotgun (WGS) entry which is preliminary data.</text>
</comment>
<dbReference type="PROSITE" id="PS00356">
    <property type="entry name" value="HTH_LACI_1"/>
    <property type="match status" value="1"/>
</dbReference>
<dbReference type="RefSeq" id="WP_387970377.1">
    <property type="nucleotide sequence ID" value="NZ_JBHRWO010000004.1"/>
</dbReference>
<dbReference type="PANTHER" id="PTHR30146:SF153">
    <property type="entry name" value="LACTOSE OPERON REPRESSOR"/>
    <property type="match status" value="1"/>
</dbReference>
<sequence>MATIGDVAREAGVSRSTVSSVLTGRKFVTPETRARIEAAIAKLEYSVNTGARALATSRTMTFGVVVRFHEAEFSPALATYLVAFSDAARERGYSVMLLTEPDGTAAVSRAIAGRLVDGLILLNVLDGDPRLEPISRSGFPAVLVGMPGDTRGIDAVDLDFASAAIMLVDHLADAGHREAMFVRWPEELYENGSTYATRFERAALRRAADRGLRLVPVPVPVGPEEVRETLRAALQDPANPKTLLIHNDAAVAMLPFVLGDLGLKVPADRSVVSLHSAELARLYVLTFTAVESEPTAVAEAAVDVLCKRVDAPQSPAQKRLIAPHLERKSSVTSLA</sequence>
<dbReference type="InterPro" id="IPR010982">
    <property type="entry name" value="Lambda_DNA-bd_dom_sf"/>
</dbReference>
<dbReference type="InterPro" id="IPR028082">
    <property type="entry name" value="Peripla_BP_I"/>
</dbReference>
<evidence type="ECO:0000259" key="4">
    <source>
        <dbReference type="PROSITE" id="PS50932"/>
    </source>
</evidence>
<name>A0ABV7PX77_9ACTN</name>
<feature type="domain" description="HTH lacI-type" evidence="4">
    <location>
        <begin position="2"/>
        <end position="56"/>
    </location>
</feature>
<evidence type="ECO:0000313" key="5">
    <source>
        <dbReference type="EMBL" id="MFC3491492.1"/>
    </source>
</evidence>
<dbReference type="SUPFAM" id="SSF53822">
    <property type="entry name" value="Periplasmic binding protein-like I"/>
    <property type="match status" value="1"/>
</dbReference>
<dbReference type="CDD" id="cd06267">
    <property type="entry name" value="PBP1_LacI_sugar_binding-like"/>
    <property type="match status" value="1"/>
</dbReference>
<dbReference type="InterPro" id="IPR046335">
    <property type="entry name" value="LacI/GalR-like_sensor"/>
</dbReference>
<dbReference type="SMART" id="SM00354">
    <property type="entry name" value="HTH_LACI"/>
    <property type="match status" value="1"/>
</dbReference>
<keyword evidence="6" id="KW-1185">Reference proteome</keyword>
<dbReference type="EMBL" id="JBHRWO010000004">
    <property type="protein sequence ID" value="MFC3491492.1"/>
    <property type="molecule type" value="Genomic_DNA"/>
</dbReference>